<evidence type="ECO:0000313" key="20">
    <source>
        <dbReference type="EMBL" id="RVE63204.1"/>
    </source>
</evidence>
<keyword evidence="13" id="KW-0458">Lysosome</keyword>
<dbReference type="Proteomes" id="UP000283210">
    <property type="component" value="Chromosome 16"/>
</dbReference>
<evidence type="ECO:0000256" key="16">
    <source>
        <dbReference type="ARBA" id="ARBA00041918"/>
    </source>
</evidence>
<evidence type="ECO:0000256" key="11">
    <source>
        <dbReference type="ARBA" id="ARBA00023157"/>
    </source>
</evidence>
<dbReference type="PROSITE" id="PS50877">
    <property type="entry name" value="GOLOCO"/>
    <property type="match status" value="4"/>
</dbReference>
<name>A0A3S2PCK1_ORYJA</name>
<dbReference type="EMBL" id="CM012452">
    <property type="protein sequence ID" value="RVE63204.1"/>
    <property type="molecule type" value="Genomic_DNA"/>
</dbReference>
<keyword evidence="6" id="KW-0053">Apoptosis</keyword>
<dbReference type="InterPro" id="IPR011990">
    <property type="entry name" value="TPR-like_helical_dom_sf"/>
</dbReference>
<accession>A0A3S2PCK1</accession>
<dbReference type="PANTHER" id="PTHR10858:SF9">
    <property type="entry name" value="DEOXYRIBONUCLEASE-2-ALPHA"/>
    <property type="match status" value="1"/>
</dbReference>
<dbReference type="Pfam" id="PF02188">
    <property type="entry name" value="GoLoco"/>
    <property type="match status" value="3"/>
</dbReference>
<keyword evidence="11" id="KW-1015">Disulfide bond</keyword>
<dbReference type="InterPro" id="IPR003109">
    <property type="entry name" value="GoLoco_motif"/>
</dbReference>
<evidence type="ECO:0000256" key="14">
    <source>
        <dbReference type="ARBA" id="ARBA00039868"/>
    </source>
</evidence>
<organism evidence="20 21">
    <name type="scientific">Oryzias javanicus</name>
    <name type="common">Javanese ricefish</name>
    <name type="synonym">Aplocheilus javanicus</name>
    <dbReference type="NCBI Taxonomy" id="123683"/>
    <lineage>
        <taxon>Eukaryota</taxon>
        <taxon>Metazoa</taxon>
        <taxon>Chordata</taxon>
        <taxon>Craniata</taxon>
        <taxon>Vertebrata</taxon>
        <taxon>Euteleostomi</taxon>
        <taxon>Actinopterygii</taxon>
        <taxon>Neopterygii</taxon>
        <taxon>Teleostei</taxon>
        <taxon>Neoteleostei</taxon>
        <taxon>Acanthomorphata</taxon>
        <taxon>Ovalentaria</taxon>
        <taxon>Atherinomorphae</taxon>
        <taxon>Beloniformes</taxon>
        <taxon>Adrianichthyidae</taxon>
        <taxon>Oryziinae</taxon>
        <taxon>Oryzias</taxon>
    </lineage>
</organism>
<keyword evidence="12" id="KW-0325">Glycoprotein</keyword>
<evidence type="ECO:0000256" key="9">
    <source>
        <dbReference type="ARBA" id="ARBA00022759"/>
    </source>
</evidence>
<evidence type="ECO:0000256" key="13">
    <source>
        <dbReference type="ARBA" id="ARBA00023228"/>
    </source>
</evidence>
<protein>
    <recommendedName>
        <fullName evidence="14">Deoxyribonuclease-2-alpha</fullName>
        <ecNumber evidence="4">3.1.22.1</ecNumber>
    </recommendedName>
    <alternativeName>
        <fullName evidence="15">Acid DNase</fullName>
    </alternativeName>
    <alternativeName>
        <fullName evidence="17">Deoxyribonuclease II alpha</fullName>
    </alternativeName>
    <alternativeName>
        <fullName evidence="16">Lysosomal DNase II</fullName>
    </alternativeName>
</protein>
<evidence type="ECO:0000256" key="1">
    <source>
        <dbReference type="ARBA" id="ARBA00000447"/>
    </source>
</evidence>
<reference evidence="20 21" key="2">
    <citation type="submission" date="2019-01" db="EMBL/GenBank/DDBJ databases">
        <title>A chromosome length genome reference of the Java medaka (oryzias javanicus).</title>
        <authorList>
            <person name="Herpin A."/>
            <person name="Takehana Y."/>
            <person name="Naruse K."/>
            <person name="Ansai S."/>
            <person name="Kawaguchi M."/>
        </authorList>
    </citation>
    <scope>NUCLEOTIDE SEQUENCE [LARGE SCALE GENOMIC DNA]</scope>
    <source>
        <strain evidence="20">RS831</strain>
        <tissue evidence="20">Whole body</tissue>
    </source>
</reference>
<keyword evidence="9" id="KW-0255">Endonuclease</keyword>
<keyword evidence="8" id="KW-0732">Signal</keyword>
<dbReference type="Pfam" id="PF03265">
    <property type="entry name" value="DNase_II"/>
    <property type="match status" value="1"/>
</dbReference>
<evidence type="ECO:0000256" key="4">
    <source>
        <dbReference type="ARBA" id="ARBA00012036"/>
    </source>
</evidence>
<dbReference type="GO" id="GO:0006309">
    <property type="term" value="P:apoptotic DNA fragmentation"/>
    <property type="evidence" value="ECO:0007669"/>
    <property type="project" value="TreeGrafter"/>
</dbReference>
<dbReference type="AlphaFoldDB" id="A0A3S2PCK1"/>
<evidence type="ECO:0000256" key="3">
    <source>
        <dbReference type="ARBA" id="ARBA00007527"/>
    </source>
</evidence>
<evidence type="ECO:0000256" key="17">
    <source>
        <dbReference type="ARBA" id="ARBA00043033"/>
    </source>
</evidence>
<feature type="compositionally biased region" description="Basic and acidic residues" evidence="19">
    <location>
        <begin position="176"/>
        <end position="186"/>
    </location>
</feature>
<dbReference type="Gene3D" id="1.25.40.10">
    <property type="entry name" value="Tetratricopeptide repeat domain"/>
    <property type="match status" value="2"/>
</dbReference>
<comment type="catalytic activity">
    <reaction evidence="1">
        <text>Endonucleolytic cleavage to nucleoside 3'-phosphates and 3'-phosphooligonucleotide end-products.</text>
        <dbReference type="EC" id="3.1.22.1"/>
    </reaction>
</comment>
<evidence type="ECO:0000256" key="19">
    <source>
        <dbReference type="SAM" id="MobiDB-lite"/>
    </source>
</evidence>
<evidence type="ECO:0000256" key="12">
    <source>
        <dbReference type="ARBA" id="ARBA00023180"/>
    </source>
</evidence>
<keyword evidence="7" id="KW-0540">Nuclease</keyword>
<proteinExistence type="inferred from homology"/>
<dbReference type="GO" id="GO:0030695">
    <property type="term" value="F:GTPase regulator activity"/>
    <property type="evidence" value="ECO:0007669"/>
    <property type="project" value="InterPro"/>
</dbReference>
<evidence type="ECO:0000256" key="7">
    <source>
        <dbReference type="ARBA" id="ARBA00022722"/>
    </source>
</evidence>
<dbReference type="SMART" id="SM00390">
    <property type="entry name" value="GoLoco"/>
    <property type="match status" value="4"/>
</dbReference>
<comment type="function">
    <text evidence="18">Hydrolyzes DNA under acidic conditions with a preference for double-stranded DNA. Plays a major role in the clearance of nucleic acids generated through apoptosis, hence preventing autoinflammation. Necessary for proper fetal development and for definitive erythropoiesis in fetal liver and bone marrow, where it degrades nuclear DNA expelled from erythroid precursor cells.</text>
</comment>
<dbReference type="PANTHER" id="PTHR10858">
    <property type="entry name" value="DEOXYRIBONUCLEASE II"/>
    <property type="match status" value="1"/>
</dbReference>
<evidence type="ECO:0000313" key="21">
    <source>
        <dbReference type="Proteomes" id="UP000283210"/>
    </source>
</evidence>
<dbReference type="EC" id="3.1.22.1" evidence="4"/>
<reference evidence="20 21" key="1">
    <citation type="submission" date="2018-11" db="EMBL/GenBank/DDBJ databases">
        <authorList>
            <person name="Lopez-Roques C."/>
            <person name="Donnadieu C."/>
            <person name="Bouchez O."/>
            <person name="Klopp C."/>
            <person name="Cabau C."/>
            <person name="Zahm M."/>
        </authorList>
    </citation>
    <scope>NUCLEOTIDE SEQUENCE [LARGE SCALE GENOMIC DNA]</scope>
    <source>
        <strain evidence="20">RS831</strain>
        <tissue evidence="20">Whole body</tissue>
    </source>
</reference>
<keyword evidence="10" id="KW-0378">Hydrolase</keyword>
<evidence type="ECO:0000256" key="18">
    <source>
        <dbReference type="ARBA" id="ARBA00045381"/>
    </source>
</evidence>
<comment type="similarity">
    <text evidence="3">Belongs to the DNase II family.</text>
</comment>
<dbReference type="GO" id="GO:0004531">
    <property type="term" value="F:deoxyribonuclease II activity"/>
    <property type="evidence" value="ECO:0007669"/>
    <property type="project" value="UniProtKB-EC"/>
</dbReference>
<feature type="region of interest" description="Disordered" evidence="19">
    <location>
        <begin position="110"/>
        <end position="202"/>
    </location>
</feature>
<feature type="compositionally biased region" description="Basic and acidic residues" evidence="19">
    <location>
        <begin position="148"/>
        <end position="164"/>
    </location>
</feature>
<dbReference type="OrthoDB" id="10261598at2759"/>
<evidence type="ECO:0000256" key="2">
    <source>
        <dbReference type="ARBA" id="ARBA00004371"/>
    </source>
</evidence>
<keyword evidence="21" id="KW-1185">Reference proteome</keyword>
<evidence type="ECO:0000256" key="5">
    <source>
        <dbReference type="ARBA" id="ARBA00022473"/>
    </source>
</evidence>
<sequence length="752" mass="82865">MCAETTVVSEEPCACSNMLQFAPTLLQLKQQLPTSEARSAEGLSDSAPIAEQGFSALCTAQGSFSLQMWGKFCFSVWTKAPLLQTQGLRGVEMTERELLEPLIIVEDEDVTAAVSDGDTAASPSGAEEEKEKEEHSEAGAMPVEEQSLEERVAADEEDNVKKDEDGSEGQTQKEGNLQEKQREEKGLTSSEQQPEEAEDLKEAHRLTPEFPEALYELLCTLQEGRRLNDQRCSFSMEKAIGRRRCHSEPNASKPAPRVTFSSMTSLQKEEFFDLVATAQARRLNDQRAQLQRSKQKSRSFRGSLKQLSLKRPAPVVAPAPAPAAAPKDDLYDMILTRQAQGRLEDQRSRAPGPMDDEDFFSLLLRVQGGRMDEQRTDDRQALSEMLLLLLLFLSLPLEGDASPISCYNDRGDAVDWFYVYKLPKEQHRTAPKRGEEYLLLEKGSEGWMEGKVTVNDSSGALGRTVGQLYTEGKSSEVAYILYNDQIPVEEFSGGSGSSGGHTKGVVLLDQNQGFWLVHSTPHFPPVKQAGEYSYPSSGVTNGQNFLCVTYPIKSFQTIGEQLQINQPRVYDCHVPESMAPLVPALAALCKRKRLSDEVSVRPMSNRSVTLTSVGGTDFISFAKGASFDDDLYHGWVAPALQSDLLVQFWIRSRGVLPSNCSLGWKVLDVTLINPGQTFTFKNSQDHSKWAVSPKQAWGGKGGGWVCVGDINRNEAEERRGGGTVCLQDPAVWKAYRTAALECEACGGGTVQC</sequence>
<gene>
    <name evidence="20" type="ORF">OJAV_G00165590</name>
</gene>
<comment type="subcellular location">
    <subcellularLocation>
        <location evidence="2">Lysosome</location>
    </subcellularLocation>
</comment>
<feature type="compositionally biased region" description="Basic and acidic residues" evidence="19">
    <location>
        <begin position="127"/>
        <end position="137"/>
    </location>
</feature>
<evidence type="ECO:0000256" key="10">
    <source>
        <dbReference type="ARBA" id="ARBA00022801"/>
    </source>
</evidence>
<evidence type="ECO:0000256" key="6">
    <source>
        <dbReference type="ARBA" id="ARBA00022703"/>
    </source>
</evidence>
<dbReference type="InterPro" id="IPR004947">
    <property type="entry name" value="DNase_II"/>
</dbReference>
<evidence type="ECO:0000256" key="8">
    <source>
        <dbReference type="ARBA" id="ARBA00022729"/>
    </source>
</evidence>
<keyword evidence="5" id="KW-0217">Developmental protein</keyword>
<evidence type="ECO:0000256" key="15">
    <source>
        <dbReference type="ARBA" id="ARBA00041393"/>
    </source>
</evidence>
<dbReference type="GO" id="GO:0005764">
    <property type="term" value="C:lysosome"/>
    <property type="evidence" value="ECO:0007669"/>
    <property type="project" value="UniProtKB-SubCell"/>
</dbReference>